<feature type="chain" id="PRO_5043978419" evidence="1">
    <location>
        <begin position="23"/>
        <end position="116"/>
    </location>
</feature>
<evidence type="ECO:0000313" key="3">
    <source>
        <dbReference type="Proteomes" id="UP001066276"/>
    </source>
</evidence>
<keyword evidence="1" id="KW-0732">Signal</keyword>
<organism evidence="2 3">
    <name type="scientific">Pleurodeles waltl</name>
    <name type="common">Iberian ribbed newt</name>
    <dbReference type="NCBI Taxonomy" id="8319"/>
    <lineage>
        <taxon>Eukaryota</taxon>
        <taxon>Metazoa</taxon>
        <taxon>Chordata</taxon>
        <taxon>Craniata</taxon>
        <taxon>Vertebrata</taxon>
        <taxon>Euteleostomi</taxon>
        <taxon>Amphibia</taxon>
        <taxon>Batrachia</taxon>
        <taxon>Caudata</taxon>
        <taxon>Salamandroidea</taxon>
        <taxon>Salamandridae</taxon>
        <taxon>Pleurodelinae</taxon>
        <taxon>Pleurodeles</taxon>
    </lineage>
</organism>
<proteinExistence type="predicted"/>
<dbReference type="AlphaFoldDB" id="A0AAV7P0L5"/>
<evidence type="ECO:0000256" key="1">
    <source>
        <dbReference type="SAM" id="SignalP"/>
    </source>
</evidence>
<feature type="signal peptide" evidence="1">
    <location>
        <begin position="1"/>
        <end position="22"/>
    </location>
</feature>
<evidence type="ECO:0000313" key="2">
    <source>
        <dbReference type="EMBL" id="KAJ1121838.1"/>
    </source>
</evidence>
<dbReference type="GO" id="GO:0007342">
    <property type="term" value="P:fusion of sperm to egg plasma membrane involved in single fertilization"/>
    <property type="evidence" value="ECO:0007669"/>
    <property type="project" value="InterPro"/>
</dbReference>
<dbReference type="Pfam" id="PF15838">
    <property type="entry name" value="LLCFC1"/>
    <property type="match status" value="1"/>
</dbReference>
<dbReference type="Proteomes" id="UP001066276">
    <property type="component" value="Chromosome 7"/>
</dbReference>
<dbReference type="EMBL" id="JANPWB010000011">
    <property type="protein sequence ID" value="KAJ1121838.1"/>
    <property type="molecule type" value="Genomic_DNA"/>
</dbReference>
<dbReference type="InterPro" id="IPR031684">
    <property type="entry name" value="LLCFC1"/>
</dbReference>
<comment type="caution">
    <text evidence="2">The sequence shown here is derived from an EMBL/GenBank/DDBJ whole genome shotgun (WGS) entry which is preliminary data.</text>
</comment>
<protein>
    <submittedName>
        <fullName evidence="2">Uncharacterized protein</fullName>
    </submittedName>
</protein>
<accession>A0AAV7P0L5</accession>
<gene>
    <name evidence="2" type="ORF">NDU88_000357</name>
</gene>
<name>A0AAV7P0L5_PLEWA</name>
<reference evidence="2" key="1">
    <citation type="journal article" date="2022" name="bioRxiv">
        <title>Sequencing and chromosome-scale assembly of the giantPleurodeles waltlgenome.</title>
        <authorList>
            <person name="Brown T."/>
            <person name="Elewa A."/>
            <person name="Iarovenko S."/>
            <person name="Subramanian E."/>
            <person name="Araus A.J."/>
            <person name="Petzold A."/>
            <person name="Susuki M."/>
            <person name="Suzuki K.-i.T."/>
            <person name="Hayashi T."/>
            <person name="Toyoda A."/>
            <person name="Oliveira C."/>
            <person name="Osipova E."/>
            <person name="Leigh N.D."/>
            <person name="Simon A."/>
            <person name="Yun M.H."/>
        </authorList>
    </citation>
    <scope>NUCLEOTIDE SEQUENCE</scope>
    <source>
        <strain evidence="2">20211129_DDA</strain>
        <tissue evidence="2">Liver</tissue>
    </source>
</reference>
<sequence length="116" mass="12475">MGSRAPLKVFLFVSLILAFSSAVLPGKGKSTELFGARNKRDAEGAHVANMEEEEGVKMVEVFQADSSGEGSVPVNMGRREKGTSVNAAAKEHLFDMALCINLSSLLFFLCGTFSWT</sequence>
<keyword evidence="3" id="KW-1185">Reference proteome</keyword>